<dbReference type="FunFam" id="1.10.10.60:FF:000141">
    <property type="entry name" value="TetR family transcriptional regulator"/>
    <property type="match status" value="1"/>
</dbReference>
<dbReference type="Proteomes" id="UP000199670">
    <property type="component" value="Unassembled WGS sequence"/>
</dbReference>
<evidence type="ECO:0000256" key="1">
    <source>
        <dbReference type="ARBA" id="ARBA00023015"/>
    </source>
</evidence>
<dbReference type="STRING" id="1798182.GA0061081_101396"/>
<evidence type="ECO:0000259" key="5">
    <source>
        <dbReference type="PROSITE" id="PS50977"/>
    </source>
</evidence>
<evidence type="ECO:0000256" key="3">
    <source>
        <dbReference type="ARBA" id="ARBA00023163"/>
    </source>
</evidence>
<dbReference type="PANTHER" id="PTHR47506:SF1">
    <property type="entry name" value="HTH-TYPE TRANSCRIPTIONAL REGULATOR YJDC"/>
    <property type="match status" value="1"/>
</dbReference>
<evidence type="ECO:0000256" key="4">
    <source>
        <dbReference type="PROSITE-ProRule" id="PRU00335"/>
    </source>
</evidence>
<keyword evidence="1" id="KW-0805">Transcription regulation</keyword>
<gene>
    <name evidence="6" type="ORF">GA0061081_101396</name>
</gene>
<dbReference type="PANTHER" id="PTHR47506">
    <property type="entry name" value="TRANSCRIPTIONAL REGULATORY PROTEIN"/>
    <property type="match status" value="1"/>
</dbReference>
<dbReference type="OrthoDB" id="116240at2"/>
<dbReference type="SUPFAM" id="SSF48498">
    <property type="entry name" value="Tetracyclin repressor-like, C-terminal domain"/>
    <property type="match status" value="1"/>
</dbReference>
<keyword evidence="7" id="KW-1185">Reference proteome</keyword>
<reference evidence="7" key="1">
    <citation type="submission" date="2016-08" db="EMBL/GenBank/DDBJ databases">
        <authorList>
            <person name="Varghese N."/>
            <person name="Submissions Spin"/>
        </authorList>
    </citation>
    <scope>NUCLEOTIDE SEQUENCE [LARGE SCALE GENOMIC DNA]</scope>
    <source>
        <strain evidence="7">R-53248</strain>
    </source>
</reference>
<dbReference type="PROSITE" id="PS01081">
    <property type="entry name" value="HTH_TETR_1"/>
    <property type="match status" value="1"/>
</dbReference>
<dbReference type="AlphaFoldDB" id="A0A1C3ZGL4"/>
<protein>
    <submittedName>
        <fullName evidence="6">Transcriptional regulator, TetR family</fullName>
    </submittedName>
</protein>
<dbReference type="EMBL" id="FMAQ01000001">
    <property type="protein sequence ID" value="SCB81494.1"/>
    <property type="molecule type" value="Genomic_DNA"/>
</dbReference>
<name>A0A1C3ZGL4_9GAMM</name>
<keyword evidence="3" id="KW-0804">Transcription</keyword>
<dbReference type="PROSITE" id="PS50977">
    <property type="entry name" value="HTH_TETR_2"/>
    <property type="match status" value="1"/>
</dbReference>
<dbReference type="InterPro" id="IPR001647">
    <property type="entry name" value="HTH_TetR"/>
</dbReference>
<evidence type="ECO:0000313" key="6">
    <source>
        <dbReference type="EMBL" id="SCB81494.1"/>
    </source>
</evidence>
<dbReference type="Pfam" id="PF00440">
    <property type="entry name" value="TetR_N"/>
    <property type="match status" value="1"/>
</dbReference>
<dbReference type="SUPFAM" id="SSF46689">
    <property type="entry name" value="Homeodomain-like"/>
    <property type="match status" value="1"/>
</dbReference>
<sequence>MKLKPEIVDMILAAAESLFNEYGYHPVSLELIAENAGVSKRTLYKYFGDKNGLVSKVLLRRNDCFKKSLTDVIAVFSEKKDKINAIISWHIKWFKNDNYRGCMFVRAKSEYNNKSEEICAIVSEHKKWIQDRIFECLGGTKSCEQASCLIMLILEGMISCTSVFGIEGYDFEQAKMYIYDIVDNIGEDNL</sequence>
<proteinExistence type="predicted"/>
<feature type="DNA-binding region" description="H-T-H motif" evidence="4">
    <location>
        <begin position="28"/>
        <end position="47"/>
    </location>
</feature>
<dbReference type="RefSeq" id="WP_065560458.1">
    <property type="nucleotide sequence ID" value="NZ_FMAQ01000001.1"/>
</dbReference>
<dbReference type="InterPro" id="IPR023772">
    <property type="entry name" value="DNA-bd_HTH_TetR-type_CS"/>
</dbReference>
<dbReference type="InterPro" id="IPR036271">
    <property type="entry name" value="Tet_transcr_reg_TetR-rel_C_sf"/>
</dbReference>
<dbReference type="InterPro" id="IPR009057">
    <property type="entry name" value="Homeodomain-like_sf"/>
</dbReference>
<evidence type="ECO:0000313" key="7">
    <source>
        <dbReference type="Proteomes" id="UP000199670"/>
    </source>
</evidence>
<keyword evidence="2 4" id="KW-0238">DNA-binding</keyword>
<feature type="domain" description="HTH tetR-type" evidence="5">
    <location>
        <begin position="5"/>
        <end position="65"/>
    </location>
</feature>
<evidence type="ECO:0000256" key="2">
    <source>
        <dbReference type="ARBA" id="ARBA00023125"/>
    </source>
</evidence>
<accession>A0A1C3ZGL4</accession>
<organism evidence="6 7">
    <name type="scientific">Gilliamella bombicola</name>
    <dbReference type="NCBI Taxonomy" id="1798182"/>
    <lineage>
        <taxon>Bacteria</taxon>
        <taxon>Pseudomonadati</taxon>
        <taxon>Pseudomonadota</taxon>
        <taxon>Gammaproteobacteria</taxon>
        <taxon>Orbales</taxon>
        <taxon>Orbaceae</taxon>
        <taxon>Gilliamella</taxon>
    </lineage>
</organism>
<dbReference type="PRINTS" id="PR00455">
    <property type="entry name" value="HTHTETR"/>
</dbReference>
<dbReference type="Gene3D" id="1.10.357.10">
    <property type="entry name" value="Tetracycline Repressor, domain 2"/>
    <property type="match status" value="1"/>
</dbReference>
<dbReference type="GO" id="GO:0003677">
    <property type="term" value="F:DNA binding"/>
    <property type="evidence" value="ECO:0007669"/>
    <property type="project" value="UniProtKB-UniRule"/>
</dbReference>